<dbReference type="InParanoid" id="A0A1D2VAH9"/>
<evidence type="ECO:0000259" key="2">
    <source>
        <dbReference type="SMART" id="SM01292"/>
    </source>
</evidence>
<accession>A0A1D2VAH9</accession>
<dbReference type="EMBL" id="KV454490">
    <property type="protein sequence ID" value="ODV58682.1"/>
    <property type="molecule type" value="Genomic_DNA"/>
</dbReference>
<feature type="compositionally biased region" description="Low complexity" evidence="1">
    <location>
        <begin position="483"/>
        <end position="501"/>
    </location>
</feature>
<dbReference type="SMART" id="SM01292">
    <property type="entry name" value="N1221"/>
    <property type="match status" value="1"/>
</dbReference>
<dbReference type="PANTHER" id="PTHR13239">
    <property type="entry name" value="PROTEIN REQUIRED FOR HYPHAL ANASTOMOSIS HAM-2"/>
    <property type="match status" value="1"/>
</dbReference>
<dbReference type="PANTHER" id="PTHR13239:SF4">
    <property type="entry name" value="AT25231P"/>
    <property type="match status" value="1"/>
</dbReference>
<feature type="domain" description="Far11/STRP C-terminal" evidence="3">
    <location>
        <begin position="919"/>
        <end position="1470"/>
    </location>
</feature>
<evidence type="ECO:0000256" key="1">
    <source>
        <dbReference type="SAM" id="MobiDB-lite"/>
    </source>
</evidence>
<feature type="domain" description="Far11/STRP N-terminal" evidence="2">
    <location>
        <begin position="376"/>
        <end position="839"/>
    </location>
</feature>
<evidence type="ECO:0000313" key="5">
    <source>
        <dbReference type="Proteomes" id="UP000095038"/>
    </source>
</evidence>
<evidence type="ECO:0000313" key="4">
    <source>
        <dbReference type="EMBL" id="ODV58682.1"/>
    </source>
</evidence>
<dbReference type="OrthoDB" id="18234at2759"/>
<dbReference type="Pfam" id="PF11882">
    <property type="entry name" value="DUF3402"/>
    <property type="match status" value="1"/>
</dbReference>
<dbReference type="SMART" id="SM01293">
    <property type="entry name" value="DUF3402"/>
    <property type="match status" value="1"/>
</dbReference>
<feature type="region of interest" description="Disordered" evidence="1">
    <location>
        <begin position="1"/>
        <end position="39"/>
    </location>
</feature>
<dbReference type="RefSeq" id="XP_020044989.1">
    <property type="nucleotide sequence ID" value="XM_020188511.1"/>
</dbReference>
<dbReference type="Pfam" id="PF07923">
    <property type="entry name" value="N1221"/>
    <property type="match status" value="1"/>
</dbReference>
<dbReference type="Proteomes" id="UP000095038">
    <property type="component" value="Unassembled WGS sequence"/>
</dbReference>
<dbReference type="STRING" id="1344418.A0A1D2VAH9"/>
<feature type="region of interest" description="Disordered" evidence="1">
    <location>
        <begin position="456"/>
        <end position="502"/>
    </location>
</feature>
<sequence>MDKPEIGASNTRKNASSSSSSSVSSYVSPGPMLPSPSGSNLSARQFIVDSMDKLLLDPVIYNNNHNSLRNSDLNDVDSDDDNLSISNDNLEDTLFGDLQYQYDKGFDNSHNDPDLSDLNLSNLSIHDSNFLNENSDSIPIANALNFNIGNAPIFTNNHLNLHLTEDVQRQHLQKDDPYYHNIHMNINNDYKNKQQTANKTNANNLDNIDDIIDNTNIEHNDIINTIDSNIYEIVQNEINKNIDNHNSPLNSSPMIHSNHTQPDDSTNHDIDLDDNSMNYFNYNSQNNNQILDSPIRKIYHNNSIGGSNRGINEFDHINPFQQIPQNFLDPFNNNNYNPNNPNNPNNNPNNYNTYNNNYNNSNSLDPAFNFSTYNRNSTINFNSKIFFENFLTEFNDWFVHNDLHLNLPLIKNAFNNHLEFNNFINFSYQKKTSIINKLIKNLSLNNLSSNSINKTNNDYKNLNRNYNNINTNDNNTEPNLSINSPFSSVPQSASSNSSASSTGYKSFADYYFKSHNKDSSNFSSSSNSLIDDGGTIYKSNFNKELKLDSLSCLTYISMGNFAECFSTKQQIYQMKQNSKLLFNSNFLKILIIKIKKIIKIIKNFELPILPPTYNPNNLNLNSSDPIIKNYYQKLNDFKSILKFYFFYLTNFYFMLNCFIFEFYDHTSNKNKDFNKSDDDISDSDLDIIDEFDLSPERRNYHDNFINVISKSKILIYLVHFLEEFRWKHKSYYRMRNIILLINKLILIEFDVINFDKDLKKIKRYLNYKFGVKPEEEIINDYTKSKLYKPSKKHKYPELNKKPKKLFASPLDYYVFRQDLMARYPNIQPPKSEYPVQFDNGSSLSQYIETARTLNTQFFNNSLPTPVVHIATPAPSPSLSPSIPGLDGMNGGPKQKRTFQTNQSYPFIYPLEDELDSNVPYSIKEASEIFSKSVKFKLGIKQLWHERDNFMKQERGWVSKINRPKNPKPAEYVHNYEKDFENEIEQEPLKKSSDEADLDDDDDAHDMFDITDVEKEIKKFPGYKDQILSIHRIEEFFKTIFPSLNSLVSILIKVLLSNNNNNTFENKLLTQYLSYKQQEENSYDKMKNNFEHHIINHFYPDNSYNFNFNGMRPQTQKNQQQGPQNVQFDEKLFIDKVEFLRVKEVTLKSSTNILLLLTYLFKVSHILKFNYFTTLIFDLNFIPIVFEYLINENFKEKMLNKEVNVNKHSFWKVCEGLSEKRKMLVDQVNEKPRNTISISYNNGYNGLENVYENEIENEDELYDEITNCKDYYFYDNSLSPQIIDSNSSDGLDGSNLEKNHMMSHLDYGNPKNEYIKNRFDDSGRIFNHRYCLIISNLLKLLQKTIIGKTKRITILRDRQPSEFFRGILGSMYNKDIYKSILKIIKETIPYNGKKWKTISMDLISLCYLHLDLNLKDNWLTGKDIENEILNSEGQELAMRALVQFYISRKYEDGIDKLGYEKRDGDFFTRQMDLLSNCDNNE</sequence>
<dbReference type="GO" id="GO:0005829">
    <property type="term" value="C:cytosol"/>
    <property type="evidence" value="ECO:0007669"/>
    <property type="project" value="TreeGrafter"/>
</dbReference>
<evidence type="ECO:0008006" key="6">
    <source>
        <dbReference type="Google" id="ProtNLM"/>
    </source>
</evidence>
<dbReference type="InterPro" id="IPR012486">
    <property type="entry name" value="Far11/STRP_N"/>
</dbReference>
<keyword evidence="5" id="KW-1185">Reference proteome</keyword>
<dbReference type="InterPro" id="IPR040185">
    <property type="entry name" value="Far11/STRP"/>
</dbReference>
<organism evidence="4 5">
    <name type="scientific">Ascoidea rubescens DSM 1968</name>
    <dbReference type="NCBI Taxonomy" id="1344418"/>
    <lineage>
        <taxon>Eukaryota</taxon>
        <taxon>Fungi</taxon>
        <taxon>Dikarya</taxon>
        <taxon>Ascomycota</taxon>
        <taxon>Saccharomycotina</taxon>
        <taxon>Saccharomycetes</taxon>
        <taxon>Ascoideaceae</taxon>
        <taxon>Ascoidea</taxon>
    </lineage>
</organism>
<dbReference type="InterPro" id="IPR021819">
    <property type="entry name" value="Far11/STRP_C"/>
</dbReference>
<evidence type="ECO:0000259" key="3">
    <source>
        <dbReference type="SMART" id="SM01293"/>
    </source>
</evidence>
<reference evidence="5" key="1">
    <citation type="submission" date="2016-05" db="EMBL/GenBank/DDBJ databases">
        <title>Comparative genomics of biotechnologically important yeasts.</title>
        <authorList>
            <consortium name="DOE Joint Genome Institute"/>
            <person name="Riley R."/>
            <person name="Haridas S."/>
            <person name="Wolfe K.H."/>
            <person name="Lopes M.R."/>
            <person name="Hittinger C.T."/>
            <person name="Goker M."/>
            <person name="Salamov A."/>
            <person name="Wisecaver J."/>
            <person name="Long T.M."/>
            <person name="Aerts A.L."/>
            <person name="Barry K."/>
            <person name="Choi C."/>
            <person name="Clum A."/>
            <person name="Coughlan A.Y."/>
            <person name="Deshpande S."/>
            <person name="Douglass A.P."/>
            <person name="Hanson S.J."/>
            <person name="Klenk H.-P."/>
            <person name="Labutti K."/>
            <person name="Lapidus A."/>
            <person name="Lindquist E."/>
            <person name="Lipzen A."/>
            <person name="Meier-Kolthoff J.P."/>
            <person name="Ohm R.A."/>
            <person name="Otillar R.P."/>
            <person name="Pangilinan J."/>
            <person name="Peng Y."/>
            <person name="Rokas A."/>
            <person name="Rosa C.A."/>
            <person name="Scheuner C."/>
            <person name="Sibirny A.A."/>
            <person name="Slot J.C."/>
            <person name="Stielow J.B."/>
            <person name="Sun H."/>
            <person name="Kurtzman C.P."/>
            <person name="Blackwell M."/>
            <person name="Grigoriev I.V."/>
            <person name="Jeffries T.W."/>
        </authorList>
    </citation>
    <scope>NUCLEOTIDE SEQUENCE [LARGE SCALE GENOMIC DNA]</scope>
    <source>
        <strain evidence="5">DSM 1968</strain>
    </source>
</reference>
<gene>
    <name evidence="4" type="ORF">ASCRUDRAFT_10023</name>
</gene>
<proteinExistence type="predicted"/>
<feature type="compositionally biased region" description="Low complexity" evidence="1">
    <location>
        <begin position="332"/>
        <end position="352"/>
    </location>
</feature>
<dbReference type="FunCoup" id="A0A1D2VAH9">
    <property type="interactions" value="32"/>
</dbReference>
<feature type="compositionally biased region" description="Low complexity" evidence="1">
    <location>
        <begin position="456"/>
        <end position="475"/>
    </location>
</feature>
<feature type="region of interest" description="Disordered" evidence="1">
    <location>
        <begin position="327"/>
        <end position="352"/>
    </location>
</feature>
<protein>
    <recommendedName>
        <fullName evidence="6">Factor arrest protein 11</fullName>
    </recommendedName>
</protein>
<dbReference type="GO" id="GO:0007010">
    <property type="term" value="P:cytoskeleton organization"/>
    <property type="evidence" value="ECO:0007669"/>
    <property type="project" value="TreeGrafter"/>
</dbReference>
<dbReference type="GeneID" id="30962147"/>
<name>A0A1D2VAH9_9ASCO</name>
<feature type="compositionally biased region" description="Low complexity" evidence="1">
    <location>
        <begin position="16"/>
        <end position="39"/>
    </location>
</feature>